<dbReference type="KEGG" id="aab:A4R43_33155"/>
<gene>
    <name evidence="2" type="ORF">A4R43_33155</name>
</gene>
<proteinExistence type="predicted"/>
<keyword evidence="1" id="KW-1133">Transmembrane helix</keyword>
<dbReference type="OrthoDB" id="3517652at2"/>
<dbReference type="Proteomes" id="UP000250434">
    <property type="component" value="Chromosome"/>
</dbReference>
<name>A0A344LF68_9PSEU</name>
<feature type="transmembrane region" description="Helical" evidence="1">
    <location>
        <begin position="20"/>
        <end position="39"/>
    </location>
</feature>
<sequence length="348" mass="39200">MSDAGAPVVDRGVRRRLKRWYIALAVLVYATGWNVYIVNTGSTEFLKWAILFGLATVGCAARIVVGLVRGTGGWRLHVDAAGIRLVWLPTGGWSLPWAEIGRVELRRRWLRPRYLTDPAYGYELRLTVPPEFFRKARAGRRARDVYTAEIELSEVEAYAVQERARVHYDGPVRATALPPAEKGGPQQKLIPRPIPPGTESYWGDRPFGPYFLYTVDLPAGGSVRTTSTVQNPLKFAGFLVSAVGVRWNSFLGDNWSRDPLASGFELTWAEIGTFRASAEGDEYLVDIVPGDNRFAQRHPEMRKHWLRPDGTYRLDRTFSAGALQELRGFIERYHPGAYEEAHPEGVER</sequence>
<dbReference type="RefSeq" id="WP_113695758.1">
    <property type="nucleotide sequence ID" value="NZ_CP015163.1"/>
</dbReference>
<evidence type="ECO:0000313" key="3">
    <source>
        <dbReference type="Proteomes" id="UP000250434"/>
    </source>
</evidence>
<dbReference type="EMBL" id="CP015163">
    <property type="protein sequence ID" value="AXB46692.1"/>
    <property type="molecule type" value="Genomic_DNA"/>
</dbReference>
<protein>
    <submittedName>
        <fullName evidence="2">Uncharacterized protein</fullName>
    </submittedName>
</protein>
<feature type="transmembrane region" description="Helical" evidence="1">
    <location>
        <begin position="45"/>
        <end position="65"/>
    </location>
</feature>
<keyword evidence="3" id="KW-1185">Reference proteome</keyword>
<reference evidence="2 3" key="1">
    <citation type="submission" date="2016-04" db="EMBL/GenBank/DDBJ databases">
        <title>Complete genome sequence and analysis of deep-sea sediment isolate, Amycolatopsis sp. WP1.</title>
        <authorList>
            <person name="Wang H."/>
            <person name="Chen S."/>
            <person name="Wu Q."/>
        </authorList>
    </citation>
    <scope>NUCLEOTIDE SEQUENCE [LARGE SCALE GENOMIC DNA]</scope>
    <source>
        <strain evidence="2 3">WP1</strain>
    </source>
</reference>
<evidence type="ECO:0000313" key="2">
    <source>
        <dbReference type="EMBL" id="AXB46692.1"/>
    </source>
</evidence>
<keyword evidence="1" id="KW-0812">Transmembrane</keyword>
<accession>A0A344LF68</accession>
<dbReference type="AlphaFoldDB" id="A0A344LF68"/>
<evidence type="ECO:0000256" key="1">
    <source>
        <dbReference type="SAM" id="Phobius"/>
    </source>
</evidence>
<keyword evidence="1" id="KW-0472">Membrane</keyword>
<organism evidence="2 3">
    <name type="scientific">Amycolatopsis albispora</name>
    <dbReference type="NCBI Taxonomy" id="1804986"/>
    <lineage>
        <taxon>Bacteria</taxon>
        <taxon>Bacillati</taxon>
        <taxon>Actinomycetota</taxon>
        <taxon>Actinomycetes</taxon>
        <taxon>Pseudonocardiales</taxon>
        <taxon>Pseudonocardiaceae</taxon>
        <taxon>Amycolatopsis</taxon>
    </lineage>
</organism>